<feature type="non-terminal residue" evidence="1">
    <location>
        <position position="50"/>
    </location>
</feature>
<gene>
    <name evidence="1" type="ORF">H8711_13725</name>
</gene>
<dbReference type="GO" id="GO:0009253">
    <property type="term" value="P:peptidoglycan catabolic process"/>
    <property type="evidence" value="ECO:0007669"/>
    <property type="project" value="InterPro"/>
</dbReference>
<reference evidence="1" key="1">
    <citation type="submission" date="2020-08" db="EMBL/GenBank/DDBJ databases">
        <title>Genome public.</title>
        <authorList>
            <person name="Liu C."/>
            <person name="Sun Q."/>
        </authorList>
    </citation>
    <scope>NUCLEOTIDE SEQUENCE</scope>
    <source>
        <strain evidence="1">NSJ-31</strain>
    </source>
</reference>
<dbReference type="GO" id="GO:0008745">
    <property type="term" value="F:N-acetylmuramoyl-L-alanine amidase activity"/>
    <property type="evidence" value="ECO:0007669"/>
    <property type="project" value="InterPro"/>
</dbReference>
<sequence length="50" mass="5689">MNIKEQLIRVNPYSRPGTKIRPTKVIVHYVGNPGSTAQNNRDYFDNLATT</sequence>
<dbReference type="EMBL" id="JACRST010000081">
    <property type="protein sequence ID" value="MBC8547964.1"/>
    <property type="molecule type" value="Genomic_DNA"/>
</dbReference>
<dbReference type="InterPro" id="IPR036505">
    <property type="entry name" value="Amidase/PGRP_sf"/>
</dbReference>
<dbReference type="SUPFAM" id="SSF55846">
    <property type="entry name" value="N-acetylmuramoyl-L-alanine amidase-like"/>
    <property type="match status" value="1"/>
</dbReference>
<evidence type="ECO:0000313" key="1">
    <source>
        <dbReference type="EMBL" id="MBC8547964.1"/>
    </source>
</evidence>
<comment type="caution">
    <text evidence="1">The sequence shown here is derived from an EMBL/GenBank/DDBJ whole genome shotgun (WGS) entry which is preliminary data.</text>
</comment>
<dbReference type="Gene3D" id="3.40.80.10">
    <property type="entry name" value="Peptidoglycan recognition protein-like"/>
    <property type="match status" value="1"/>
</dbReference>
<dbReference type="AlphaFoldDB" id="A0A926E2M1"/>
<evidence type="ECO:0000313" key="2">
    <source>
        <dbReference type="Proteomes" id="UP000653127"/>
    </source>
</evidence>
<protein>
    <submittedName>
        <fullName evidence="1">N-acetylmuramoyl-L-alanine amidase</fullName>
    </submittedName>
</protein>
<name>A0A926E2M1_9FIRM</name>
<organism evidence="1 2">
    <name type="scientific">Ligaoa zhengdingensis</name>
    <dbReference type="NCBI Taxonomy" id="2763658"/>
    <lineage>
        <taxon>Bacteria</taxon>
        <taxon>Bacillati</taxon>
        <taxon>Bacillota</taxon>
        <taxon>Clostridia</taxon>
        <taxon>Eubacteriales</taxon>
        <taxon>Oscillospiraceae</taxon>
        <taxon>Ligaoa</taxon>
    </lineage>
</organism>
<dbReference type="Proteomes" id="UP000653127">
    <property type="component" value="Unassembled WGS sequence"/>
</dbReference>
<proteinExistence type="predicted"/>
<keyword evidence="2" id="KW-1185">Reference proteome</keyword>
<accession>A0A926E2M1</accession>